<dbReference type="PANTHER" id="PTHR21599">
    <property type="entry name" value="GLYCERATE KINASE"/>
    <property type="match status" value="1"/>
</dbReference>
<comment type="similarity">
    <text evidence="1">Belongs to the glycerate kinase type-1 family.</text>
</comment>
<dbReference type="EMBL" id="ACZI02000003">
    <property type="protein sequence ID" value="EFV14934.2"/>
    <property type="molecule type" value="Genomic_DNA"/>
</dbReference>
<dbReference type="InterPro" id="IPR018193">
    <property type="entry name" value="Glyc_kinase_flavodox-like_fold"/>
</dbReference>
<protein>
    <submittedName>
        <fullName evidence="2">Glycerate kinase</fullName>
    </submittedName>
</protein>
<keyword evidence="1" id="KW-0808">Transferase</keyword>
<dbReference type="STRING" id="679197.HMPREF9336_00235"/>
<dbReference type="HOGENOM" id="CLU_028255_0_0_11"/>
<reference evidence="2 3" key="1">
    <citation type="journal article" date="2011" name="Stand. Genomic Sci.">
        <title>High quality draft genome sequence of Segniliparus rugosus CDC 945(T)= (ATCC BAA-974(T)).</title>
        <authorList>
            <person name="Earl A.M."/>
            <person name="Desjardins C.A."/>
            <person name="Fitzgerald M.G."/>
            <person name="Arachchi H.M."/>
            <person name="Zeng Q."/>
            <person name="Mehta T."/>
            <person name="Griggs A."/>
            <person name="Birren B.W."/>
            <person name="Toney N.C."/>
            <person name="Carr J."/>
            <person name="Posey J."/>
            <person name="Butler W.R."/>
        </authorList>
    </citation>
    <scope>NUCLEOTIDE SEQUENCE [LARGE SCALE GENOMIC DNA]</scope>
    <source>
        <strain evidence="3">ATCC BAA-974 / DSM 45345 / CCUG 50838 / CIP 108380 / JCM 13579 / CDC 945</strain>
    </source>
</reference>
<dbReference type="RefSeq" id="WP_021030528.1">
    <property type="nucleotide sequence ID" value="NZ_KI391954.1"/>
</dbReference>
<dbReference type="Gene3D" id="3.90.1510.10">
    <property type="entry name" value="Glycerate kinase, domain 2"/>
    <property type="match status" value="2"/>
</dbReference>
<dbReference type="GO" id="GO:0008887">
    <property type="term" value="F:glycerate kinase activity"/>
    <property type="evidence" value="ECO:0007669"/>
    <property type="project" value="UniProtKB-UniRule"/>
</dbReference>
<evidence type="ECO:0000313" key="3">
    <source>
        <dbReference type="Proteomes" id="UP000004816"/>
    </source>
</evidence>
<dbReference type="eggNOG" id="COG1929">
    <property type="taxonomic scope" value="Bacteria"/>
</dbReference>
<accession>E5XL66</accession>
<gene>
    <name evidence="2" type="ORF">HMPREF9336_00235</name>
</gene>
<dbReference type="Proteomes" id="UP000004816">
    <property type="component" value="Unassembled WGS sequence"/>
</dbReference>
<comment type="caution">
    <text evidence="2">The sequence shown here is derived from an EMBL/GenBank/DDBJ whole genome shotgun (WGS) entry which is preliminary data.</text>
</comment>
<dbReference type="InterPro" id="IPR004381">
    <property type="entry name" value="Glycerate_kinase"/>
</dbReference>
<evidence type="ECO:0000256" key="1">
    <source>
        <dbReference type="PIRNR" id="PIRNR006078"/>
    </source>
</evidence>
<dbReference type="AlphaFoldDB" id="E5XL66"/>
<keyword evidence="3" id="KW-1185">Reference proteome</keyword>
<sequence length="363" mass="36332">MRVVIAPDSFGGTLSSAQAARAIAEGWSAARPADELALAPQSDGGPGFVSVLAAQFGSRKTTFVQGPLGAATKARWLIDAVGDSEHLVAYLECAQACGLHLLDGPPTPETALAAHSRGVGQLIVDAVDYGATTIVVGLGGSSCTDAGAGMLAVLGGLAQARGILAGVGLIAATDVEHPLLGPSGAARVFGPQKGADAATVKLLEARLSSAAAEFQRVVKRDVASLPGAGAAGGLGAALFALGASRRSGAELIAERTGQSALLARADLVITGEGRLDDQSVRGKVVSALAKAAARAGARTIALAGQVRLDPAQARIAGIADAYSMSEFAGSVDLALTDAENQLRKLAEHVAANWTVANTKTANH</sequence>
<dbReference type="Pfam" id="PF02595">
    <property type="entry name" value="Gly_kinase"/>
    <property type="match status" value="2"/>
</dbReference>
<proteinExistence type="inferred from homology"/>
<dbReference type="PANTHER" id="PTHR21599:SF0">
    <property type="entry name" value="GLYCERATE KINASE"/>
    <property type="match status" value="1"/>
</dbReference>
<dbReference type="PIRSF" id="PIRSF006078">
    <property type="entry name" value="GlxK"/>
    <property type="match status" value="1"/>
</dbReference>
<dbReference type="OrthoDB" id="9774290at2"/>
<dbReference type="InterPro" id="IPR036129">
    <property type="entry name" value="Glycerate_kinase_sf"/>
</dbReference>
<dbReference type="SUPFAM" id="SSF110738">
    <property type="entry name" value="Glycerate kinase I"/>
    <property type="match status" value="1"/>
</dbReference>
<evidence type="ECO:0000313" key="2">
    <source>
        <dbReference type="EMBL" id="EFV14934.2"/>
    </source>
</evidence>
<dbReference type="GO" id="GO:0031388">
    <property type="term" value="P:organic acid phosphorylation"/>
    <property type="evidence" value="ECO:0007669"/>
    <property type="project" value="UniProtKB-UniRule"/>
</dbReference>
<keyword evidence="1 2" id="KW-0418">Kinase</keyword>
<organism evidence="2 3">
    <name type="scientific">Segniliparus rugosus (strain ATCC BAA-974 / DSM 45345 / CCUG 50838 / CIP 108380 / JCM 13579 / CDC 945)</name>
    <dbReference type="NCBI Taxonomy" id="679197"/>
    <lineage>
        <taxon>Bacteria</taxon>
        <taxon>Bacillati</taxon>
        <taxon>Actinomycetota</taxon>
        <taxon>Actinomycetes</taxon>
        <taxon>Mycobacteriales</taxon>
        <taxon>Segniliparaceae</taxon>
        <taxon>Segniliparus</taxon>
    </lineage>
</organism>
<name>E5XL66_SEGRC</name>